<dbReference type="EMBL" id="JBBKZV010000055">
    <property type="protein sequence ID" value="MEJ8827191.1"/>
    <property type="molecule type" value="Genomic_DNA"/>
</dbReference>
<name>A0ABU8WAW7_9BURK</name>
<dbReference type="RefSeq" id="WP_340368221.1">
    <property type="nucleotide sequence ID" value="NZ_JBBKZV010000055.1"/>
</dbReference>
<accession>A0ABU8WAW7</accession>
<evidence type="ECO:0000313" key="2">
    <source>
        <dbReference type="Proteomes" id="UP001363010"/>
    </source>
</evidence>
<proteinExistence type="predicted"/>
<evidence type="ECO:0000313" key="1">
    <source>
        <dbReference type="EMBL" id="MEJ8827191.1"/>
    </source>
</evidence>
<organism evidence="1 2">
    <name type="scientific">Variovorax humicola</name>
    <dbReference type="NCBI Taxonomy" id="1769758"/>
    <lineage>
        <taxon>Bacteria</taxon>
        <taxon>Pseudomonadati</taxon>
        <taxon>Pseudomonadota</taxon>
        <taxon>Betaproteobacteria</taxon>
        <taxon>Burkholderiales</taxon>
        <taxon>Comamonadaceae</taxon>
        <taxon>Variovorax</taxon>
    </lineage>
</organism>
<reference evidence="1 2" key="1">
    <citation type="submission" date="2024-03" db="EMBL/GenBank/DDBJ databases">
        <title>Novel species of the genus Variovorax.</title>
        <authorList>
            <person name="Liu Q."/>
            <person name="Xin Y.-H."/>
        </authorList>
    </citation>
    <scope>NUCLEOTIDE SEQUENCE [LARGE SCALE GENOMIC DNA]</scope>
    <source>
        <strain evidence="1 2">KACC 18501</strain>
    </source>
</reference>
<keyword evidence="2" id="KW-1185">Reference proteome</keyword>
<protein>
    <recommendedName>
        <fullName evidence="3">Transposase IS204/IS1001/IS1096/IS1165 DDE domain-containing protein</fullName>
    </recommendedName>
</protein>
<sequence>MSARLHRFLSSSGIGAHERVTILCDAAGEFEKVVQRTGRPLCRIVDWFHIAMKFRAVEQTALKYPGLGTEWRDHHEGNQVGQVAGLAWQGCESSEAPATAS</sequence>
<evidence type="ECO:0008006" key="3">
    <source>
        <dbReference type="Google" id="ProtNLM"/>
    </source>
</evidence>
<dbReference type="Proteomes" id="UP001363010">
    <property type="component" value="Unassembled WGS sequence"/>
</dbReference>
<gene>
    <name evidence="1" type="ORF">WKW80_35280</name>
</gene>
<comment type="caution">
    <text evidence="1">The sequence shown here is derived from an EMBL/GenBank/DDBJ whole genome shotgun (WGS) entry which is preliminary data.</text>
</comment>